<dbReference type="KEGG" id="sawl:NGM29_14445"/>
<keyword evidence="2" id="KW-0804">Transcription</keyword>
<evidence type="ECO:0000259" key="3">
    <source>
        <dbReference type="Pfam" id="PF04967"/>
    </source>
</evidence>
<dbReference type="SUPFAM" id="SSF88659">
    <property type="entry name" value="Sigma3 and sigma4 domains of RNA polymerase sigma factors"/>
    <property type="match status" value="1"/>
</dbReference>
<keyword evidence="6" id="KW-1185">Reference proteome</keyword>
<dbReference type="InterPro" id="IPR031803">
    <property type="entry name" value="BAT_GAF/HTH-assoc"/>
</dbReference>
<dbReference type="PANTHER" id="PTHR34236:SF1">
    <property type="entry name" value="DIMETHYL SULFOXIDE REDUCTASE TRANSCRIPTIONAL ACTIVATOR"/>
    <property type="match status" value="1"/>
</dbReference>
<evidence type="ECO:0000256" key="1">
    <source>
        <dbReference type="ARBA" id="ARBA00023015"/>
    </source>
</evidence>
<dbReference type="PANTHER" id="PTHR34236">
    <property type="entry name" value="DIMETHYL SULFOXIDE REDUCTASE TRANSCRIPTIONAL ACTIVATOR"/>
    <property type="match status" value="1"/>
</dbReference>
<keyword evidence="1" id="KW-0805">Transcription regulation</keyword>
<dbReference type="AlphaFoldDB" id="A0A9E7N7L3"/>
<feature type="domain" description="Bacterioopsin transcriptional activator GAF and HTH associated" evidence="4">
    <location>
        <begin position="3"/>
        <end position="121"/>
    </location>
</feature>
<dbReference type="RefSeq" id="WP_254157070.1">
    <property type="nucleotide sequence ID" value="NZ_CP100355.1"/>
</dbReference>
<gene>
    <name evidence="5" type="ORF">NGM29_14445</name>
</gene>
<feature type="domain" description="HTH bat-type" evidence="3">
    <location>
        <begin position="156"/>
        <end position="207"/>
    </location>
</feature>
<dbReference type="Pfam" id="PF04967">
    <property type="entry name" value="HTH_10"/>
    <property type="match status" value="1"/>
</dbReference>
<dbReference type="Proteomes" id="UP001056855">
    <property type="component" value="Chromosome"/>
</dbReference>
<evidence type="ECO:0000313" key="6">
    <source>
        <dbReference type="Proteomes" id="UP001056855"/>
    </source>
</evidence>
<dbReference type="InterPro" id="IPR013324">
    <property type="entry name" value="RNA_pol_sigma_r3/r4-like"/>
</dbReference>
<protein>
    <submittedName>
        <fullName evidence="5">Helix-turn-helix domain-containing protein</fullName>
    </submittedName>
</protein>
<accession>A0A9E7N7L3</accession>
<evidence type="ECO:0000313" key="5">
    <source>
        <dbReference type="EMBL" id="UTF52965.1"/>
    </source>
</evidence>
<evidence type="ECO:0000256" key="2">
    <source>
        <dbReference type="ARBA" id="ARBA00023163"/>
    </source>
</evidence>
<reference evidence="5" key="1">
    <citation type="submission" date="2022-06" db="EMBL/GenBank/DDBJ databases">
        <title>Diverse halophilic archaea isolated from saline environments.</title>
        <authorList>
            <person name="Cui H.-L."/>
        </authorList>
    </citation>
    <scope>NUCLEOTIDE SEQUENCE</scope>
    <source>
        <strain evidence="5">WLHS1</strain>
    </source>
</reference>
<dbReference type="EMBL" id="CP100355">
    <property type="protein sequence ID" value="UTF52965.1"/>
    <property type="molecule type" value="Genomic_DNA"/>
</dbReference>
<sequence>MSVILEFTIGSEDFQLGEVLSGTPNMHLELERIVPTGPMIMPFIWATGDSHDAFEAQVQAHPAVKEFLALDTVEESALYRIVWTDDPTDLIEGIAEADAVVLDARGNEQWTFRLRLPDHDKLSLFHNFILEHDLPIHIDRTYTLTETTERGHRFNLSQEQREALVLAARRGYFATPRETGLDALAEELDISEQAVSNRIRRGNEKILQQVLLTSASDLR</sequence>
<dbReference type="Pfam" id="PF15915">
    <property type="entry name" value="BAT"/>
    <property type="match status" value="1"/>
</dbReference>
<organism evidence="5 6">
    <name type="scientific">Natronosalvus rutilus</name>
    <dbReference type="NCBI Taxonomy" id="2953753"/>
    <lineage>
        <taxon>Archaea</taxon>
        <taxon>Methanobacteriati</taxon>
        <taxon>Methanobacteriota</taxon>
        <taxon>Stenosarchaea group</taxon>
        <taxon>Halobacteria</taxon>
        <taxon>Halobacteriales</taxon>
        <taxon>Natrialbaceae</taxon>
        <taxon>Natronosalvus</taxon>
    </lineage>
</organism>
<dbReference type="GeneID" id="73291269"/>
<name>A0A9E7N7L3_9EURY</name>
<proteinExistence type="predicted"/>
<dbReference type="InterPro" id="IPR007050">
    <property type="entry name" value="HTH_bacterioopsin"/>
</dbReference>
<evidence type="ECO:0000259" key="4">
    <source>
        <dbReference type="Pfam" id="PF15915"/>
    </source>
</evidence>